<protein>
    <submittedName>
        <fullName evidence="7">C-phycoerythrin class II, beta chain</fullName>
    </submittedName>
</protein>
<dbReference type="Gene3D" id="1.10.490.20">
    <property type="entry name" value="Phycocyanins"/>
    <property type="match status" value="1"/>
</dbReference>
<sequence>MLDAFSRKAVSADSSGAFIGGGELASLKSFIADGNKRLDAVNAITANAACIVSDAVAGICCENTGLTAPNGGVYTNRKMAACLRDGEIVLRYVSYAVLAGDASVLQDRCLNGLRETYAALGVPTGSAARAVAIMKASACAHITNTNDTTGPKRKMAVTQGDCSSLSAEAGSYFDMVISAIS</sequence>
<keyword evidence="6" id="KW-0602">Photosynthesis</keyword>
<feature type="binding site" evidence="5">
    <location>
        <position position="39"/>
    </location>
    <ligand>
        <name>(2R,3E)-phycocyanobilin</name>
        <dbReference type="ChEBI" id="CHEBI:85275"/>
        <label>1</label>
    </ligand>
</feature>
<comment type="subcellular location">
    <subcellularLocation>
        <location evidence="1 6">Cellular thylakoid membrane</location>
        <topology evidence="1 6">Peripheral membrane protein</topology>
        <orientation evidence="1 6">Cytoplasmic side</orientation>
    </subcellularLocation>
</comment>
<feature type="binding site" evidence="5">
    <location>
        <position position="35"/>
    </location>
    <ligand>
        <name>(2R,3E)-phycocyanobilin</name>
        <dbReference type="ChEBI" id="CHEBI:85275"/>
        <label>1</label>
    </ligand>
</feature>
<dbReference type="GO" id="GO:0030089">
    <property type="term" value="C:phycobilisome"/>
    <property type="evidence" value="ECO:0007669"/>
    <property type="project" value="UniProtKB-KW"/>
</dbReference>
<dbReference type="EMBL" id="KF846547">
    <property type="protein sequence ID" value="AHZ33992.1"/>
    <property type="molecule type" value="Genomic_DNA"/>
</dbReference>
<keyword evidence="3 6" id="KW-0157">Chromophore</keyword>
<name>A0A024CHS2_9SYNE</name>
<dbReference type="InterPro" id="IPR009050">
    <property type="entry name" value="Globin-like_sf"/>
</dbReference>
<keyword evidence="6" id="KW-0472">Membrane</keyword>
<dbReference type="PANTHER" id="PTHR34011">
    <property type="entry name" value="PHYCOBILISOME 32.1 KDA LINKER POLYPEPTIDE, PHYCOCYANIN-ASSOCIATED, ROD 2-RELATED"/>
    <property type="match status" value="1"/>
</dbReference>
<dbReference type="InterPro" id="IPR038719">
    <property type="entry name" value="Phycobilisome_asu/bsu_sf"/>
</dbReference>
<accession>A0A024CHS2</accession>
<evidence type="ECO:0000313" key="7">
    <source>
        <dbReference type="EMBL" id="AHZ33992.1"/>
    </source>
</evidence>
<dbReference type="PIRSF" id="PIRSF000081">
    <property type="entry name" value="Phycocyanin"/>
    <property type="match status" value="1"/>
</dbReference>
<feature type="binding site" evidence="5">
    <location>
        <begin position="82"/>
        <end position="88"/>
    </location>
    <ligand>
        <name>(2R,3E)-phycocyanobilin</name>
        <dbReference type="ChEBI" id="CHEBI:85275"/>
        <label>2</label>
    </ligand>
</feature>
<gene>
    <name evidence="7" type="primary">mpeB</name>
</gene>
<keyword evidence="6" id="KW-0605">Phycobilisome</keyword>
<evidence type="ECO:0000256" key="6">
    <source>
        <dbReference type="RuleBase" id="RU004438"/>
    </source>
</evidence>
<feature type="binding site" evidence="5">
    <location>
        <position position="162"/>
    </location>
    <ligand>
        <name>(2R,3E)-phycocyanobilin</name>
        <dbReference type="ChEBI" id="CHEBI:85275"/>
        <label>1</label>
    </ligand>
</feature>
<organism evidence="7">
    <name type="scientific">uncultured Synechococcus sp</name>
    <dbReference type="NCBI Taxonomy" id="154535"/>
    <lineage>
        <taxon>Bacteria</taxon>
        <taxon>Bacillati</taxon>
        <taxon>Cyanobacteriota</taxon>
        <taxon>Cyanophyceae</taxon>
        <taxon>Synechococcales</taxon>
        <taxon>Synechococcaceae</taxon>
        <taxon>Synechococcus</taxon>
        <taxon>environmental samples</taxon>
    </lineage>
</organism>
<keyword evidence="6" id="KW-0813">Transport</keyword>
<feature type="binding site" description="covalent" evidence="5">
    <location>
        <position position="82"/>
    </location>
    <ligand>
        <name>(2R,3E)-phycocyanobilin</name>
        <dbReference type="ChEBI" id="CHEBI:85275"/>
        <label>2</label>
    </ligand>
</feature>
<dbReference type="Pfam" id="PF00502">
    <property type="entry name" value="Phycobilisome"/>
    <property type="match status" value="1"/>
</dbReference>
<keyword evidence="6" id="KW-0249">Electron transport</keyword>
<evidence type="ECO:0000256" key="2">
    <source>
        <dbReference type="ARBA" id="ARBA00008182"/>
    </source>
</evidence>
<comment type="similarity">
    <text evidence="2 6">Belongs to the phycobiliprotein family.</text>
</comment>
<dbReference type="InterPro" id="IPR012128">
    <property type="entry name" value="Phycobilisome_asu/bsu"/>
</dbReference>
<keyword evidence="4 6" id="KW-0089">Bile pigment</keyword>
<evidence type="ECO:0000256" key="3">
    <source>
        <dbReference type="ARBA" id="ARBA00022991"/>
    </source>
</evidence>
<keyword evidence="6" id="KW-0042">Antenna complex</keyword>
<evidence type="ECO:0000256" key="5">
    <source>
        <dbReference type="PIRSR" id="PIRSR000081-1"/>
    </source>
</evidence>
<dbReference type="PANTHER" id="PTHR34011:SF7">
    <property type="entry name" value="C-PHYCOCYANIN BETA SUBUNIT"/>
    <property type="match status" value="1"/>
</dbReference>
<feature type="binding site" evidence="5">
    <location>
        <position position="77"/>
    </location>
    <ligand>
        <name>(2R,3E)-phycocyanobilin</name>
        <dbReference type="ChEBI" id="CHEBI:85275"/>
        <label>2</label>
    </ligand>
</feature>
<evidence type="ECO:0000256" key="4">
    <source>
        <dbReference type="ARBA" id="ARBA00023307"/>
    </source>
</evidence>
<proteinExistence type="inferred from homology"/>
<dbReference type="GO" id="GO:0015979">
    <property type="term" value="P:photosynthesis"/>
    <property type="evidence" value="ECO:0007669"/>
    <property type="project" value="UniProtKB-KW"/>
</dbReference>
<dbReference type="AlphaFoldDB" id="A0A024CHS2"/>
<keyword evidence="6" id="KW-0793">Thylakoid</keyword>
<reference evidence="7" key="1">
    <citation type="journal article" date="2014" name="FEMS Microbiol. Ecol.">
        <title>Development of a targeted metagenomic approach to study a genomic region involved in light harvesting in marine Synechococcus.</title>
        <authorList>
            <person name="Humily F."/>
            <person name="Farrant G.K."/>
            <person name="Marie D."/>
            <person name="Perennou M."/>
            <person name="Mazard S."/>
            <person name="Labadie K."/>
            <person name="Aury J.-M."/>
            <person name="Wincker P."/>
            <person name="Nicolas Segui A."/>
            <person name="Scanlan D.J."/>
            <person name="Garczarek L."/>
        </authorList>
    </citation>
    <scope>NUCLEOTIDE SEQUENCE</scope>
</reference>
<dbReference type="GO" id="GO:0031676">
    <property type="term" value="C:plasma membrane-derived thylakoid membrane"/>
    <property type="evidence" value="ECO:0007669"/>
    <property type="project" value="UniProtKB-SubCell"/>
</dbReference>
<dbReference type="SUPFAM" id="SSF46458">
    <property type="entry name" value="Globin-like"/>
    <property type="match status" value="1"/>
</dbReference>
<evidence type="ECO:0000256" key="1">
    <source>
        <dbReference type="ARBA" id="ARBA00004445"/>
    </source>
</evidence>